<feature type="transmembrane region" description="Helical" evidence="1">
    <location>
        <begin position="133"/>
        <end position="160"/>
    </location>
</feature>
<dbReference type="PANTHER" id="PTHR37305:SF1">
    <property type="entry name" value="MEMBRANE PROTEIN"/>
    <property type="match status" value="1"/>
</dbReference>
<sequence>MITTIKQELFKFWHQRIPLYGVMALLLLMLEATFSRPITPRIIAQGFGLGQWTLLIIITLSSTFLSMEYKNNTICTMFYKSSSKSYIYLSKYFIVIGYGVFLLLMGLALTIFLKITIVGDKYSWNMIYQNHHSLLTTLLLNLIGNGLYLFFMVSLCFMLISIVKINVAVIGLGMAIGFIGNSLSGIIMTAFPNMSFIWKWNPLNMINIINQLPKPNNIAISQLSNLQIIIGVIFDTLIFLGLGYWLFKKRRV</sequence>
<keyword evidence="1" id="KW-0472">Membrane</keyword>
<name>A0A417Z9U2_9LACO</name>
<dbReference type="EMBL" id="QOCS01000008">
    <property type="protein sequence ID" value="RHW47425.1"/>
    <property type="molecule type" value="Genomic_DNA"/>
</dbReference>
<dbReference type="RefSeq" id="WP_118910582.1">
    <property type="nucleotide sequence ID" value="NZ_QOCS01000008.1"/>
</dbReference>
<evidence type="ECO:0000256" key="1">
    <source>
        <dbReference type="SAM" id="Phobius"/>
    </source>
</evidence>
<keyword evidence="1" id="KW-0812">Transmembrane</keyword>
<feature type="transmembrane region" description="Helical" evidence="1">
    <location>
        <begin position="42"/>
        <end position="65"/>
    </location>
</feature>
<gene>
    <name evidence="2" type="ORF">DS832_04575</name>
</gene>
<organism evidence="2 3">
    <name type="scientific">Bombilactobacillus bombi</name>
    <dbReference type="NCBI Taxonomy" id="1303590"/>
    <lineage>
        <taxon>Bacteria</taxon>
        <taxon>Bacillati</taxon>
        <taxon>Bacillota</taxon>
        <taxon>Bacilli</taxon>
        <taxon>Lactobacillales</taxon>
        <taxon>Lactobacillaceae</taxon>
        <taxon>Bombilactobacillus</taxon>
    </lineage>
</organism>
<protein>
    <submittedName>
        <fullName evidence="2">ABC transporter permease</fullName>
    </submittedName>
</protein>
<feature type="transmembrane region" description="Helical" evidence="1">
    <location>
        <begin position="167"/>
        <end position="191"/>
    </location>
</feature>
<feature type="transmembrane region" description="Helical" evidence="1">
    <location>
        <begin position="12"/>
        <end position="30"/>
    </location>
</feature>
<accession>A0A417Z9U2</accession>
<feature type="transmembrane region" description="Helical" evidence="1">
    <location>
        <begin position="86"/>
        <end position="113"/>
    </location>
</feature>
<keyword evidence="1" id="KW-1133">Transmembrane helix</keyword>
<evidence type="ECO:0000313" key="2">
    <source>
        <dbReference type="EMBL" id="RHW47425.1"/>
    </source>
</evidence>
<comment type="caution">
    <text evidence="2">The sequence shown here is derived from an EMBL/GenBank/DDBJ whole genome shotgun (WGS) entry which is preliminary data.</text>
</comment>
<feature type="transmembrane region" description="Helical" evidence="1">
    <location>
        <begin position="226"/>
        <end position="247"/>
    </location>
</feature>
<evidence type="ECO:0000313" key="3">
    <source>
        <dbReference type="Proteomes" id="UP000284822"/>
    </source>
</evidence>
<dbReference type="AlphaFoldDB" id="A0A417Z9U2"/>
<proteinExistence type="predicted"/>
<dbReference type="Proteomes" id="UP000284822">
    <property type="component" value="Unassembled WGS sequence"/>
</dbReference>
<dbReference type="PANTHER" id="PTHR37305">
    <property type="entry name" value="INTEGRAL MEMBRANE PROTEIN-RELATED"/>
    <property type="match status" value="1"/>
</dbReference>
<reference evidence="2 3" key="1">
    <citation type="submission" date="2018-07" db="EMBL/GenBank/DDBJ databases">
        <title>Genome sequences of six Lactobacillus spp. isolated from bumble bee guts.</title>
        <authorList>
            <person name="Motta E.V.S."/>
            <person name="Moran N.A."/>
        </authorList>
    </citation>
    <scope>NUCLEOTIDE SEQUENCE [LARGE SCALE GENOMIC DNA]</scope>
    <source>
        <strain evidence="2 3">LV-8.1</strain>
    </source>
</reference>